<comment type="caution">
    <text evidence="5">The sequence shown here is derived from an EMBL/GenBank/DDBJ whole genome shotgun (WGS) entry which is preliminary data.</text>
</comment>
<dbReference type="SUPFAM" id="SSF48452">
    <property type="entry name" value="TPR-like"/>
    <property type="match status" value="1"/>
</dbReference>
<dbReference type="InterPro" id="IPR011990">
    <property type="entry name" value="TPR-like_helical_dom_sf"/>
</dbReference>
<feature type="repeat" description="TPR" evidence="3">
    <location>
        <begin position="178"/>
        <end position="211"/>
    </location>
</feature>
<dbReference type="PROSITE" id="PS50005">
    <property type="entry name" value="TPR"/>
    <property type="match status" value="4"/>
</dbReference>
<feature type="chain" id="PRO_5003900661" description="TPR repeat-containing protein" evidence="4">
    <location>
        <begin position="21"/>
        <end position="428"/>
    </location>
</feature>
<dbReference type="PANTHER" id="PTHR44858">
    <property type="entry name" value="TETRATRICOPEPTIDE REPEAT PROTEIN 6"/>
    <property type="match status" value="1"/>
</dbReference>
<protein>
    <recommendedName>
        <fullName evidence="7">TPR repeat-containing protein</fullName>
    </recommendedName>
</protein>
<dbReference type="InterPro" id="IPR019734">
    <property type="entry name" value="TPR_rpt"/>
</dbReference>
<evidence type="ECO:0000313" key="6">
    <source>
        <dbReference type="Proteomes" id="UP000006334"/>
    </source>
</evidence>
<dbReference type="PROSITE" id="PS50293">
    <property type="entry name" value="TPR_REGION"/>
    <property type="match status" value="1"/>
</dbReference>
<dbReference type="Proteomes" id="UP000006334">
    <property type="component" value="Unassembled WGS sequence"/>
</dbReference>
<dbReference type="AlphaFoldDB" id="K6XWN0"/>
<sequence>MHKWICCCVLLLNFSFKINAALIEERSLLPVFEVDSASQQTIELVKQGMMKMQGNDLYQAKNLFLEASSLNPSDPIPLLALANLHIQSKQISTASQYLNKAVLVSPNSVEVLVSMARFYESQEKYHQAEKYYLAAIASKPNSVVILNDLGMLYLQQLKNSHLAKDKFMQAFQVAPDSVIAHYGLALSYANLNQLEKAIQHFERVIELRPDDATTYQSLGRLLAKTNQLKKSLEILNQGIQINADFVPLLMDRADVNSALKNTQEAVTDYKKVTQILPSSPFPYIRLGALYESLGNLAAAEQAYRRVISLDPEQAAAYNNLAWLSTITGSNLDEALIFANKAVHLSNNEPVFMDTLAWVYRAKGDLLRAQLTLQKVVKSQPNANAYYHLGIVQKERNLVTEAKISLQKALSMNRNFEHAEAAQQLLDSI</sequence>
<evidence type="ECO:0000256" key="1">
    <source>
        <dbReference type="ARBA" id="ARBA00022737"/>
    </source>
</evidence>
<organism evidence="5 6">
    <name type="scientific">Aliiglaciecola lipolytica E3</name>
    <dbReference type="NCBI Taxonomy" id="1127673"/>
    <lineage>
        <taxon>Bacteria</taxon>
        <taxon>Pseudomonadati</taxon>
        <taxon>Pseudomonadota</taxon>
        <taxon>Gammaproteobacteria</taxon>
        <taxon>Alteromonadales</taxon>
        <taxon>Alteromonadaceae</taxon>
        <taxon>Aliiglaciecola</taxon>
    </lineage>
</organism>
<gene>
    <name evidence="5" type="ORF">GLIP_3457</name>
</gene>
<proteinExistence type="predicted"/>
<feature type="repeat" description="TPR" evidence="3">
    <location>
        <begin position="212"/>
        <end position="245"/>
    </location>
</feature>
<dbReference type="Pfam" id="PF13181">
    <property type="entry name" value="TPR_8"/>
    <property type="match status" value="2"/>
</dbReference>
<dbReference type="OrthoDB" id="8430416at2"/>
<dbReference type="Pfam" id="PF13432">
    <property type="entry name" value="TPR_16"/>
    <property type="match status" value="1"/>
</dbReference>
<dbReference type="RefSeq" id="WP_008845874.1">
    <property type="nucleotide sequence ID" value="NZ_BAEN01000065.1"/>
</dbReference>
<dbReference type="SUPFAM" id="SSF81901">
    <property type="entry name" value="HCP-like"/>
    <property type="match status" value="1"/>
</dbReference>
<keyword evidence="4" id="KW-0732">Signal</keyword>
<dbReference type="Gene3D" id="1.25.40.10">
    <property type="entry name" value="Tetratricopeptide repeat domain"/>
    <property type="match status" value="3"/>
</dbReference>
<keyword evidence="6" id="KW-1185">Reference proteome</keyword>
<feature type="signal peptide" evidence="4">
    <location>
        <begin position="1"/>
        <end position="20"/>
    </location>
</feature>
<dbReference type="eggNOG" id="COG0457">
    <property type="taxonomic scope" value="Bacteria"/>
</dbReference>
<evidence type="ECO:0008006" key="7">
    <source>
        <dbReference type="Google" id="ProtNLM"/>
    </source>
</evidence>
<feature type="repeat" description="TPR" evidence="3">
    <location>
        <begin position="280"/>
        <end position="313"/>
    </location>
</feature>
<dbReference type="InterPro" id="IPR050498">
    <property type="entry name" value="Ycf3"/>
</dbReference>
<evidence type="ECO:0000256" key="3">
    <source>
        <dbReference type="PROSITE-ProRule" id="PRU00339"/>
    </source>
</evidence>
<keyword evidence="2 3" id="KW-0802">TPR repeat</keyword>
<dbReference type="PANTHER" id="PTHR44858:SF1">
    <property type="entry name" value="UDP-N-ACETYLGLUCOSAMINE--PEPTIDE N-ACETYLGLUCOSAMINYLTRANSFERASE SPINDLY-RELATED"/>
    <property type="match status" value="1"/>
</dbReference>
<evidence type="ECO:0000256" key="2">
    <source>
        <dbReference type="ARBA" id="ARBA00022803"/>
    </source>
</evidence>
<dbReference type="STRING" id="1127673.GLIP_3457"/>
<dbReference type="Pfam" id="PF00515">
    <property type="entry name" value="TPR_1"/>
    <property type="match status" value="1"/>
</dbReference>
<dbReference type="SMART" id="SM00028">
    <property type="entry name" value="TPR"/>
    <property type="match status" value="10"/>
</dbReference>
<keyword evidence="1" id="KW-0677">Repeat</keyword>
<dbReference type="Pfam" id="PF13176">
    <property type="entry name" value="TPR_7"/>
    <property type="match status" value="1"/>
</dbReference>
<evidence type="ECO:0000256" key="4">
    <source>
        <dbReference type="SAM" id="SignalP"/>
    </source>
</evidence>
<accession>K6XWN0</accession>
<evidence type="ECO:0000313" key="5">
    <source>
        <dbReference type="EMBL" id="GAC16071.1"/>
    </source>
</evidence>
<dbReference type="EMBL" id="BAEN01000065">
    <property type="protein sequence ID" value="GAC16071.1"/>
    <property type="molecule type" value="Genomic_DNA"/>
</dbReference>
<feature type="repeat" description="TPR" evidence="3">
    <location>
        <begin position="109"/>
        <end position="142"/>
    </location>
</feature>
<name>K6XWN0_9ALTE</name>
<reference evidence="5 6" key="1">
    <citation type="journal article" date="2017" name="Antonie Van Leeuwenhoek">
        <title>Rhizobium rhizosphaerae sp. nov., a novel species isolated from rice rhizosphere.</title>
        <authorList>
            <person name="Zhao J.J."/>
            <person name="Zhang J."/>
            <person name="Zhang R.J."/>
            <person name="Zhang C.W."/>
            <person name="Yin H.Q."/>
            <person name="Zhang X.X."/>
        </authorList>
    </citation>
    <scope>NUCLEOTIDE SEQUENCE [LARGE SCALE GENOMIC DNA]</scope>
    <source>
        <strain evidence="5 6">E3</strain>
    </source>
</reference>